<gene>
    <name evidence="3" type="ORF">GCM10009410_04270</name>
</gene>
<organism evidence="3 4">
    <name type="scientific">Shewanella ulleungensis</name>
    <dbReference type="NCBI Taxonomy" id="2282699"/>
    <lineage>
        <taxon>Bacteria</taxon>
        <taxon>Pseudomonadati</taxon>
        <taxon>Pseudomonadota</taxon>
        <taxon>Gammaproteobacteria</taxon>
        <taxon>Alteromonadales</taxon>
        <taxon>Shewanellaceae</taxon>
        <taxon>Shewanella</taxon>
    </lineage>
</organism>
<dbReference type="PANTHER" id="PTHR43156:SF2">
    <property type="entry name" value="STAGE II SPORULATION PROTEIN E"/>
    <property type="match status" value="1"/>
</dbReference>
<dbReference type="InterPro" id="IPR036457">
    <property type="entry name" value="PPM-type-like_dom_sf"/>
</dbReference>
<keyword evidence="1" id="KW-0378">Hydrolase</keyword>
<dbReference type="SUPFAM" id="SSF81606">
    <property type="entry name" value="PP2C-like"/>
    <property type="match status" value="1"/>
</dbReference>
<proteinExistence type="predicted"/>
<comment type="caution">
    <text evidence="3">The sequence shown here is derived from an EMBL/GenBank/DDBJ whole genome shotgun (WGS) entry which is preliminary data.</text>
</comment>
<evidence type="ECO:0000313" key="4">
    <source>
        <dbReference type="Proteomes" id="UP000654004"/>
    </source>
</evidence>
<dbReference type="Proteomes" id="UP000654004">
    <property type="component" value="Unassembled WGS sequence"/>
</dbReference>
<dbReference type="Gene3D" id="3.60.40.10">
    <property type="entry name" value="PPM-type phosphatase domain"/>
    <property type="match status" value="1"/>
</dbReference>
<dbReference type="SMART" id="SM00331">
    <property type="entry name" value="PP2C_SIG"/>
    <property type="match status" value="1"/>
</dbReference>
<evidence type="ECO:0000256" key="1">
    <source>
        <dbReference type="ARBA" id="ARBA00022801"/>
    </source>
</evidence>
<reference evidence="4" key="1">
    <citation type="journal article" date="2019" name="Int. J. Syst. Evol. Microbiol.">
        <title>The Global Catalogue of Microorganisms (GCM) 10K type strain sequencing project: providing services to taxonomists for standard genome sequencing and annotation.</title>
        <authorList>
            <consortium name="The Broad Institute Genomics Platform"/>
            <consortium name="The Broad Institute Genome Sequencing Center for Infectious Disease"/>
            <person name="Wu L."/>
            <person name="Ma J."/>
        </authorList>
    </citation>
    <scope>NUCLEOTIDE SEQUENCE [LARGE SCALE GENOMIC DNA]</scope>
    <source>
        <strain evidence="4">JCM 32305</strain>
    </source>
</reference>
<dbReference type="InterPro" id="IPR001932">
    <property type="entry name" value="PPM-type_phosphatase-like_dom"/>
</dbReference>
<dbReference type="PANTHER" id="PTHR43156">
    <property type="entry name" value="STAGE II SPORULATION PROTEIN E-RELATED"/>
    <property type="match status" value="1"/>
</dbReference>
<name>A0ABQ2QDT1_9GAMM</name>
<evidence type="ECO:0000259" key="2">
    <source>
        <dbReference type="SMART" id="SM00331"/>
    </source>
</evidence>
<dbReference type="InterPro" id="IPR052016">
    <property type="entry name" value="Bact_Sigma-Reg"/>
</dbReference>
<dbReference type="EMBL" id="BMQW01000001">
    <property type="protein sequence ID" value="GGP75320.1"/>
    <property type="molecule type" value="Genomic_DNA"/>
</dbReference>
<dbReference type="Pfam" id="PF07228">
    <property type="entry name" value="SpoIIE"/>
    <property type="match status" value="1"/>
</dbReference>
<dbReference type="RefSeq" id="WP_188952880.1">
    <property type="nucleotide sequence ID" value="NZ_BMQW01000001.1"/>
</dbReference>
<accession>A0ABQ2QDT1</accession>
<sequence length="385" mass="43745">MSIDKALDNSIIDETLWFETNLVEILEGFKFYLIKKNGQISCNSPYLSDYHSCELYSHFQKLSQQDNAADILELNDDGNISLGLTLGHESNLFECIILCDLDLQFDLQHITTLYFKMLYELKCFQLNEITSQLNTAKIWIRNEIDEISRLQQLMLPDKAIDLSSVVMAYTYKAMIGAGGDYLDIVDLGKNRPGIKGDVGMIIADVSGHGPAVAVETAMIDAILRTFDAKDLSHTSSEVLKYINQHFFTKKTRGCFLTATVFRYNYTDKELIYANAGHPHAYLKKANRLVALDQGGIPIGVLREQNWNTYRVKVDVGDILFVYTDVVIETQNAQKELYGFERLEKAIIASPDQPQAMLDHLEQQMKLFCGYSEFQDDLTMCAIQFI</sequence>
<evidence type="ECO:0000313" key="3">
    <source>
        <dbReference type="EMBL" id="GGP75320.1"/>
    </source>
</evidence>
<feature type="domain" description="PPM-type phosphatase" evidence="2">
    <location>
        <begin position="162"/>
        <end position="384"/>
    </location>
</feature>
<keyword evidence="4" id="KW-1185">Reference proteome</keyword>
<protein>
    <recommendedName>
        <fullName evidence="2">PPM-type phosphatase domain-containing protein</fullName>
    </recommendedName>
</protein>